<dbReference type="AlphaFoldDB" id="A0A1B6VMU4"/>
<dbReference type="PATRIC" id="fig|38307.3.peg.1284"/>
<evidence type="ECO:0000256" key="2">
    <source>
        <dbReference type="ARBA" id="ARBA00022748"/>
    </source>
</evidence>
<reference evidence="5 6" key="1">
    <citation type="submission" date="2016-03" db="EMBL/GenBank/DDBJ databases">
        <title>Draft genome sequence of Gluconobacter cerinus strain CECT 9110.</title>
        <authorList>
            <person name="Sainz F."/>
            <person name="Mas A."/>
            <person name="Torija M.J."/>
        </authorList>
    </citation>
    <scope>NUCLEOTIDE SEQUENCE [LARGE SCALE GENOMIC DNA]</scope>
    <source>
        <strain evidence="5 6">CECT 9110</strain>
    </source>
</reference>
<dbReference type="InterPro" id="IPR006311">
    <property type="entry name" value="TAT_signal"/>
</dbReference>
<keyword evidence="2" id="KW-0201">Cytochrome c-type biogenesis</keyword>
<dbReference type="PANTHER" id="PTHR42852">
    <property type="entry name" value="THIOL:DISULFIDE INTERCHANGE PROTEIN DSBE"/>
    <property type="match status" value="1"/>
</dbReference>
<comment type="caution">
    <text evidence="5">The sequence shown here is derived from an EMBL/GenBank/DDBJ whole genome shotgun (WGS) entry which is preliminary data.</text>
</comment>
<dbReference type="RefSeq" id="WP_046899610.1">
    <property type="nucleotide sequence ID" value="NZ_JAERLL010000001.1"/>
</dbReference>
<dbReference type="OrthoDB" id="9799347at2"/>
<dbReference type="InterPro" id="IPR000866">
    <property type="entry name" value="AhpC/TSA"/>
</dbReference>
<comment type="subcellular location">
    <subcellularLocation>
        <location evidence="1">Cell envelope</location>
    </subcellularLocation>
</comment>
<keyword evidence="3" id="KW-1015">Disulfide bond</keyword>
<protein>
    <submittedName>
        <fullName evidence="5">Thiol:disulfide interchange protein I</fullName>
    </submittedName>
</protein>
<keyword evidence="4" id="KW-0676">Redox-active center</keyword>
<dbReference type="PROSITE" id="PS51352">
    <property type="entry name" value="THIOREDOXIN_2"/>
    <property type="match status" value="1"/>
</dbReference>
<evidence type="ECO:0000256" key="3">
    <source>
        <dbReference type="ARBA" id="ARBA00023157"/>
    </source>
</evidence>
<dbReference type="Proteomes" id="UP000077786">
    <property type="component" value="Unassembled WGS sequence"/>
</dbReference>
<dbReference type="InterPro" id="IPR050553">
    <property type="entry name" value="Thioredoxin_ResA/DsbE_sf"/>
</dbReference>
<dbReference type="Gene3D" id="3.40.30.10">
    <property type="entry name" value="Glutaredoxin"/>
    <property type="match status" value="1"/>
</dbReference>
<dbReference type="GO" id="GO:0030313">
    <property type="term" value="C:cell envelope"/>
    <property type="evidence" value="ECO:0007669"/>
    <property type="project" value="UniProtKB-SubCell"/>
</dbReference>
<evidence type="ECO:0000256" key="1">
    <source>
        <dbReference type="ARBA" id="ARBA00004196"/>
    </source>
</evidence>
<dbReference type="GO" id="GO:0017004">
    <property type="term" value="P:cytochrome complex assembly"/>
    <property type="evidence" value="ECO:0007669"/>
    <property type="project" value="UniProtKB-KW"/>
</dbReference>
<sequence>MKQKQIDRRTLLSGGLSLAAAASLRNSARAEDRPKPIVPSLEPGAARLAPLELKLQRPEGGSRALSAWRGTPFVLHVWATWCAPCKHELPQLDAFMKALGDDSPIVPVAMASHGPDAVAAFLKAQNLTHIDPWSADAHEFQSWLGDKPLSFPSTYLIDAEGRLRAVIEGETDWGAPESVAQFRKVIAALKK</sequence>
<evidence type="ECO:0000313" key="5">
    <source>
        <dbReference type="EMBL" id="OAJ68540.1"/>
    </source>
</evidence>
<dbReference type="Pfam" id="PF00578">
    <property type="entry name" value="AhpC-TSA"/>
    <property type="match status" value="1"/>
</dbReference>
<evidence type="ECO:0000256" key="4">
    <source>
        <dbReference type="ARBA" id="ARBA00023284"/>
    </source>
</evidence>
<dbReference type="InterPro" id="IPR036249">
    <property type="entry name" value="Thioredoxin-like_sf"/>
</dbReference>
<dbReference type="InterPro" id="IPR013766">
    <property type="entry name" value="Thioredoxin_domain"/>
</dbReference>
<organism evidence="5 6">
    <name type="scientific">Gluconobacter cerinus</name>
    <dbReference type="NCBI Taxonomy" id="38307"/>
    <lineage>
        <taxon>Bacteria</taxon>
        <taxon>Pseudomonadati</taxon>
        <taxon>Pseudomonadota</taxon>
        <taxon>Alphaproteobacteria</taxon>
        <taxon>Acetobacterales</taxon>
        <taxon>Acetobacteraceae</taxon>
        <taxon>Gluconobacter</taxon>
    </lineage>
</organism>
<dbReference type="InterPro" id="IPR017937">
    <property type="entry name" value="Thioredoxin_CS"/>
</dbReference>
<dbReference type="PANTHER" id="PTHR42852:SF6">
    <property type="entry name" value="THIOL:DISULFIDE INTERCHANGE PROTEIN DSBE"/>
    <property type="match status" value="1"/>
</dbReference>
<dbReference type="PROSITE" id="PS00194">
    <property type="entry name" value="THIOREDOXIN_1"/>
    <property type="match status" value="1"/>
</dbReference>
<dbReference type="SUPFAM" id="SSF52833">
    <property type="entry name" value="Thioredoxin-like"/>
    <property type="match status" value="1"/>
</dbReference>
<dbReference type="CDD" id="cd02966">
    <property type="entry name" value="TlpA_like_family"/>
    <property type="match status" value="1"/>
</dbReference>
<dbReference type="PROSITE" id="PS51318">
    <property type="entry name" value="TAT"/>
    <property type="match status" value="1"/>
</dbReference>
<gene>
    <name evidence="5" type="ORF">A0123_01248</name>
</gene>
<proteinExistence type="predicted"/>
<dbReference type="EMBL" id="LUTU01000005">
    <property type="protein sequence ID" value="OAJ68540.1"/>
    <property type="molecule type" value="Genomic_DNA"/>
</dbReference>
<name>A0A1B6VMU4_9PROT</name>
<evidence type="ECO:0000313" key="6">
    <source>
        <dbReference type="Proteomes" id="UP000077786"/>
    </source>
</evidence>
<dbReference type="GO" id="GO:0016209">
    <property type="term" value="F:antioxidant activity"/>
    <property type="evidence" value="ECO:0007669"/>
    <property type="project" value="InterPro"/>
</dbReference>
<dbReference type="GO" id="GO:0015036">
    <property type="term" value="F:disulfide oxidoreductase activity"/>
    <property type="evidence" value="ECO:0007669"/>
    <property type="project" value="UniProtKB-ARBA"/>
</dbReference>
<accession>A0A1B6VMU4</accession>